<dbReference type="InterPro" id="IPR007471">
    <property type="entry name" value="N-end_Aminoacyl_Trfase_N"/>
</dbReference>
<dbReference type="InterPro" id="IPR030700">
    <property type="entry name" value="N-end_Aminoacyl_Trfase"/>
</dbReference>
<dbReference type="NCBIfam" id="NF002342">
    <property type="entry name" value="PRK01305.1-3"/>
    <property type="match status" value="1"/>
</dbReference>
<dbReference type="NCBIfam" id="NF002346">
    <property type="entry name" value="PRK01305.2-3"/>
    <property type="match status" value="1"/>
</dbReference>
<keyword evidence="8" id="KW-1185">Reference proteome</keyword>
<dbReference type="GO" id="GO:0004057">
    <property type="term" value="F:arginyl-tRNA--protein transferase activity"/>
    <property type="evidence" value="ECO:0007669"/>
    <property type="project" value="InterPro"/>
</dbReference>
<dbReference type="AlphaFoldDB" id="A0A7X0NF63"/>
<proteinExistence type="inferred from homology"/>
<comment type="function">
    <text evidence="4">Functions in the N-end rule pathway of protein degradation where it conjugates Leu from its aminoacyl-tRNA to the N-termini of proteins containing an N-terminal aspartate or glutamate.</text>
</comment>
<evidence type="ECO:0000313" key="8">
    <source>
        <dbReference type="Proteomes" id="UP000537141"/>
    </source>
</evidence>
<accession>A0A7X0NF63</accession>
<dbReference type="PIRSF" id="PIRSF037208">
    <property type="entry name" value="ATE_pro_prd"/>
    <property type="match status" value="1"/>
</dbReference>
<dbReference type="Proteomes" id="UP000537141">
    <property type="component" value="Unassembled WGS sequence"/>
</dbReference>
<comment type="catalytic activity">
    <reaction evidence="4">
        <text>N-terminal L-aspartyl-[protein] + L-leucyl-tRNA(Leu) = N-terminal L-leucyl-L-aspartyl-[protein] + tRNA(Leu) + H(+)</text>
        <dbReference type="Rhea" id="RHEA:50420"/>
        <dbReference type="Rhea" id="RHEA-COMP:9613"/>
        <dbReference type="Rhea" id="RHEA-COMP:9622"/>
        <dbReference type="Rhea" id="RHEA-COMP:12669"/>
        <dbReference type="Rhea" id="RHEA-COMP:12674"/>
        <dbReference type="ChEBI" id="CHEBI:15378"/>
        <dbReference type="ChEBI" id="CHEBI:64720"/>
        <dbReference type="ChEBI" id="CHEBI:78442"/>
        <dbReference type="ChEBI" id="CHEBI:78494"/>
        <dbReference type="ChEBI" id="CHEBI:133042"/>
        <dbReference type="EC" id="2.3.2.29"/>
    </reaction>
</comment>
<protein>
    <recommendedName>
        <fullName evidence="4">Aspartate/glutamate leucyltransferase</fullName>
        <ecNumber evidence="4">2.3.2.29</ecNumber>
    </recommendedName>
</protein>
<dbReference type="NCBIfam" id="NF002341">
    <property type="entry name" value="PRK01305.1-1"/>
    <property type="match status" value="1"/>
</dbReference>
<comment type="subcellular location">
    <subcellularLocation>
        <location evidence="4">Cytoplasm</location>
    </subcellularLocation>
</comment>
<dbReference type="SUPFAM" id="SSF55729">
    <property type="entry name" value="Acyl-CoA N-acyltransferases (Nat)"/>
    <property type="match status" value="1"/>
</dbReference>
<comment type="catalytic activity">
    <reaction evidence="4">
        <text>N-terminal L-glutamyl-[protein] + L-leucyl-tRNA(Leu) = N-terminal L-leucyl-L-glutamyl-[protein] + tRNA(Leu) + H(+)</text>
        <dbReference type="Rhea" id="RHEA:50412"/>
        <dbReference type="Rhea" id="RHEA-COMP:9613"/>
        <dbReference type="Rhea" id="RHEA-COMP:9622"/>
        <dbReference type="Rhea" id="RHEA-COMP:12664"/>
        <dbReference type="Rhea" id="RHEA-COMP:12668"/>
        <dbReference type="ChEBI" id="CHEBI:15378"/>
        <dbReference type="ChEBI" id="CHEBI:64721"/>
        <dbReference type="ChEBI" id="CHEBI:78442"/>
        <dbReference type="ChEBI" id="CHEBI:78494"/>
        <dbReference type="ChEBI" id="CHEBI:133041"/>
        <dbReference type="EC" id="2.3.2.29"/>
    </reaction>
</comment>
<dbReference type="EC" id="2.3.2.29" evidence="4"/>
<dbReference type="Pfam" id="PF04377">
    <property type="entry name" value="ATE_C"/>
    <property type="match status" value="1"/>
</dbReference>
<dbReference type="InterPro" id="IPR007472">
    <property type="entry name" value="N-end_Aminoacyl_Trfase_C"/>
</dbReference>
<evidence type="ECO:0000256" key="4">
    <source>
        <dbReference type="HAMAP-Rule" id="MF_00689"/>
    </source>
</evidence>
<dbReference type="InterPro" id="IPR016181">
    <property type="entry name" value="Acyl_CoA_acyltransferase"/>
</dbReference>
<dbReference type="NCBIfam" id="NF002345">
    <property type="entry name" value="PRK01305.2-2"/>
    <property type="match status" value="1"/>
</dbReference>
<comment type="similarity">
    <text evidence="4">Belongs to the R-transferase family. Bpt subfamily.</text>
</comment>
<dbReference type="GO" id="GO:0005737">
    <property type="term" value="C:cytoplasm"/>
    <property type="evidence" value="ECO:0007669"/>
    <property type="project" value="UniProtKB-SubCell"/>
</dbReference>
<dbReference type="Pfam" id="PF04376">
    <property type="entry name" value="ATE_N"/>
    <property type="match status" value="1"/>
</dbReference>
<dbReference type="HAMAP" id="MF_00689">
    <property type="entry name" value="Bpt"/>
    <property type="match status" value="1"/>
</dbReference>
<dbReference type="GO" id="GO:0008914">
    <property type="term" value="F:leucyl-tRNA--protein transferase activity"/>
    <property type="evidence" value="ECO:0007669"/>
    <property type="project" value="UniProtKB-UniRule"/>
</dbReference>
<dbReference type="PANTHER" id="PTHR21367:SF1">
    <property type="entry name" value="ARGINYL-TRNA--PROTEIN TRANSFERASE 1"/>
    <property type="match status" value="1"/>
</dbReference>
<dbReference type="RefSeq" id="WP_184422896.1">
    <property type="nucleotide sequence ID" value="NZ_AP027362.1"/>
</dbReference>
<dbReference type="GO" id="GO:0071596">
    <property type="term" value="P:ubiquitin-dependent protein catabolic process via the N-end rule pathway"/>
    <property type="evidence" value="ECO:0007669"/>
    <property type="project" value="InterPro"/>
</dbReference>
<keyword evidence="3 4" id="KW-0012">Acyltransferase</keyword>
<evidence type="ECO:0000256" key="3">
    <source>
        <dbReference type="ARBA" id="ARBA00023315"/>
    </source>
</evidence>
<evidence type="ECO:0000259" key="6">
    <source>
        <dbReference type="Pfam" id="PF04377"/>
    </source>
</evidence>
<evidence type="ECO:0000313" key="7">
    <source>
        <dbReference type="EMBL" id="MBB6542343.1"/>
    </source>
</evidence>
<dbReference type="EMBL" id="JACHHU010000004">
    <property type="protein sequence ID" value="MBB6542343.1"/>
    <property type="molecule type" value="Genomic_DNA"/>
</dbReference>
<feature type="domain" description="N-end rule aminoacyl transferase C-terminal" evidence="6">
    <location>
        <begin position="104"/>
        <end position="223"/>
    </location>
</feature>
<feature type="domain" description="N-end aminoacyl transferase N-terminal" evidence="5">
    <location>
        <begin position="14"/>
        <end position="83"/>
    </location>
</feature>
<dbReference type="InterPro" id="IPR017138">
    <property type="entry name" value="Asp_Glu_LeuTrfase"/>
</dbReference>
<keyword evidence="1 4" id="KW-0963">Cytoplasm</keyword>
<name>A0A7X0NF63_9GAMM</name>
<sequence length="233" mass="27199">MSENYQLGITESFTCNYLPDKQERLLVATDSRLHNTEKYSWLMSEGFRRSGDQVYRPYCLNCRACKSLRVIVDQFTPSKSQKRVLKKNQSFNIKVSSNVSESYYPLYEQYINTLHSDGSMFPANLQQFNSFLGNNITQQLFIEIYSNDTLVAVAVTDVLLDALSAVYTFYQPKLQSSSLGVFAILKQIEITKVMEKKHLYLGYQIDECKKMNYKNRYYPHQILQDNCWQTVNK</sequence>
<evidence type="ECO:0000256" key="1">
    <source>
        <dbReference type="ARBA" id="ARBA00022490"/>
    </source>
</evidence>
<evidence type="ECO:0000256" key="2">
    <source>
        <dbReference type="ARBA" id="ARBA00022679"/>
    </source>
</evidence>
<evidence type="ECO:0000259" key="5">
    <source>
        <dbReference type="Pfam" id="PF04376"/>
    </source>
</evidence>
<comment type="caution">
    <text evidence="7">The sequence shown here is derived from an EMBL/GenBank/DDBJ whole genome shotgun (WGS) entry which is preliminary data.</text>
</comment>
<gene>
    <name evidence="4" type="primary">bpt</name>
    <name evidence="7" type="ORF">HNQ55_000830</name>
</gene>
<organism evidence="7 8">
    <name type="scientific">Thalassotalea piscium</name>
    <dbReference type="NCBI Taxonomy" id="1230533"/>
    <lineage>
        <taxon>Bacteria</taxon>
        <taxon>Pseudomonadati</taxon>
        <taxon>Pseudomonadota</taxon>
        <taxon>Gammaproteobacteria</taxon>
        <taxon>Alteromonadales</taxon>
        <taxon>Colwelliaceae</taxon>
        <taxon>Thalassotalea</taxon>
    </lineage>
</organism>
<dbReference type="PANTHER" id="PTHR21367">
    <property type="entry name" value="ARGININE-TRNA-PROTEIN TRANSFERASE 1"/>
    <property type="match status" value="1"/>
</dbReference>
<reference evidence="7 8" key="1">
    <citation type="submission" date="2020-08" db="EMBL/GenBank/DDBJ databases">
        <title>Genomic Encyclopedia of Type Strains, Phase IV (KMG-IV): sequencing the most valuable type-strain genomes for metagenomic binning, comparative biology and taxonomic classification.</title>
        <authorList>
            <person name="Goeker M."/>
        </authorList>
    </citation>
    <scope>NUCLEOTIDE SEQUENCE [LARGE SCALE GENOMIC DNA]</scope>
    <source>
        <strain evidence="7 8">DSM 26287</strain>
    </source>
</reference>
<keyword evidence="2 4" id="KW-0808">Transferase</keyword>